<proteinExistence type="predicted"/>
<reference evidence="2" key="1">
    <citation type="submission" date="2017-07" db="EMBL/GenBank/DDBJ databases">
        <title>Taro Niue Genome Assembly and Annotation.</title>
        <authorList>
            <person name="Atibalentja N."/>
            <person name="Keating K."/>
            <person name="Fields C.J."/>
        </authorList>
    </citation>
    <scope>NUCLEOTIDE SEQUENCE</scope>
    <source>
        <strain evidence="2">Niue_2</strain>
        <tissue evidence="2">Leaf</tissue>
    </source>
</reference>
<accession>A0A843V2I7</accession>
<sequence length="83" mass="9262">MQLLHAEKITKSKWITRLPPNRSISSKKTRPTTPSPSSWDGDRCAISTDRGGIKVHPLSSASPRRPCFPIYCPVLHIRVAPET</sequence>
<evidence type="ECO:0000256" key="1">
    <source>
        <dbReference type="SAM" id="MobiDB-lite"/>
    </source>
</evidence>
<keyword evidence="3" id="KW-1185">Reference proteome</keyword>
<organism evidence="2 3">
    <name type="scientific">Colocasia esculenta</name>
    <name type="common">Wild taro</name>
    <name type="synonym">Arum esculentum</name>
    <dbReference type="NCBI Taxonomy" id="4460"/>
    <lineage>
        <taxon>Eukaryota</taxon>
        <taxon>Viridiplantae</taxon>
        <taxon>Streptophyta</taxon>
        <taxon>Embryophyta</taxon>
        <taxon>Tracheophyta</taxon>
        <taxon>Spermatophyta</taxon>
        <taxon>Magnoliopsida</taxon>
        <taxon>Liliopsida</taxon>
        <taxon>Araceae</taxon>
        <taxon>Aroideae</taxon>
        <taxon>Colocasieae</taxon>
        <taxon>Colocasia</taxon>
    </lineage>
</organism>
<dbReference type="EMBL" id="NMUH01001221">
    <property type="protein sequence ID" value="MQL90208.1"/>
    <property type="molecule type" value="Genomic_DNA"/>
</dbReference>
<evidence type="ECO:0000313" key="3">
    <source>
        <dbReference type="Proteomes" id="UP000652761"/>
    </source>
</evidence>
<protein>
    <submittedName>
        <fullName evidence="2">Uncharacterized protein</fullName>
    </submittedName>
</protein>
<evidence type="ECO:0000313" key="2">
    <source>
        <dbReference type="EMBL" id="MQL90208.1"/>
    </source>
</evidence>
<dbReference type="AlphaFoldDB" id="A0A843V2I7"/>
<comment type="caution">
    <text evidence="2">The sequence shown here is derived from an EMBL/GenBank/DDBJ whole genome shotgun (WGS) entry which is preliminary data.</text>
</comment>
<feature type="region of interest" description="Disordered" evidence="1">
    <location>
        <begin position="16"/>
        <end position="45"/>
    </location>
</feature>
<dbReference type="Proteomes" id="UP000652761">
    <property type="component" value="Unassembled WGS sequence"/>
</dbReference>
<gene>
    <name evidence="2" type="ORF">Taro_022806</name>
</gene>
<name>A0A843V2I7_COLES</name>